<evidence type="ECO:0000313" key="2">
    <source>
        <dbReference type="Proteomes" id="UP000075455"/>
    </source>
</evidence>
<organism evidence="1 2">
    <name type="scientific">Saccharococcus caldoxylosilyticus</name>
    <dbReference type="NCBI Taxonomy" id="81408"/>
    <lineage>
        <taxon>Bacteria</taxon>
        <taxon>Bacillati</taxon>
        <taxon>Bacillota</taxon>
        <taxon>Bacilli</taxon>
        <taxon>Bacillales</taxon>
        <taxon>Anoxybacillaceae</taxon>
        <taxon>Saccharococcus</taxon>
    </lineage>
</organism>
<evidence type="ECO:0000313" key="1">
    <source>
        <dbReference type="EMBL" id="KYD13606.1"/>
    </source>
</evidence>
<accession>A0A150LNN9</accession>
<dbReference type="Proteomes" id="UP000075455">
    <property type="component" value="Unassembled WGS sequence"/>
</dbReference>
<dbReference type="EMBL" id="LQYS01000048">
    <property type="protein sequence ID" value="KYD13606.1"/>
    <property type="molecule type" value="Genomic_DNA"/>
</dbReference>
<reference evidence="1 2" key="1">
    <citation type="submission" date="2016-01" db="EMBL/GenBank/DDBJ databases">
        <title>Draft Genome Sequences of Seven Thermophilic Sporeformers Isolated from Foods.</title>
        <authorList>
            <person name="Berendsen E.M."/>
            <person name="Wells-Bennik M.H."/>
            <person name="Krawcyk A.O."/>
            <person name="De Jong A."/>
            <person name="Holsappel S."/>
            <person name="Eijlander R.T."/>
            <person name="Kuipers O.P."/>
        </authorList>
    </citation>
    <scope>NUCLEOTIDE SEQUENCE [LARGE SCALE GENOMIC DNA]</scope>
    <source>
        <strain evidence="1 2">B4119</strain>
    </source>
</reference>
<gene>
    <name evidence="1" type="ORF">B4119_1606</name>
</gene>
<dbReference type="AlphaFoldDB" id="A0A150LNN9"/>
<name>A0A150LNN9_9BACL</name>
<sequence>MYITAKKDKRKGTNQCDHMYYFLNKWIVPVFLMLEERERTWVN</sequence>
<comment type="caution">
    <text evidence="1">The sequence shown here is derived from an EMBL/GenBank/DDBJ whole genome shotgun (WGS) entry which is preliminary data.</text>
</comment>
<proteinExistence type="predicted"/>
<protein>
    <submittedName>
        <fullName evidence="1">Uncharacterized protein</fullName>
    </submittedName>
</protein>